<evidence type="ECO:0000256" key="6">
    <source>
        <dbReference type="RuleBase" id="RU003737"/>
    </source>
</evidence>
<evidence type="ECO:0000256" key="5">
    <source>
        <dbReference type="PIRSR" id="PIRSR600183-50"/>
    </source>
</evidence>
<evidence type="ECO:0000256" key="3">
    <source>
        <dbReference type="ARBA" id="ARBA00022898"/>
    </source>
</evidence>
<evidence type="ECO:0000259" key="8">
    <source>
        <dbReference type="Pfam" id="PF02784"/>
    </source>
</evidence>
<accession>A0A841C2F0</accession>
<evidence type="ECO:0000313" key="10">
    <source>
        <dbReference type="Proteomes" id="UP000587527"/>
    </source>
</evidence>
<dbReference type="InterPro" id="IPR022643">
    <property type="entry name" value="De-COase2_C"/>
</dbReference>
<evidence type="ECO:0000256" key="4">
    <source>
        <dbReference type="ARBA" id="ARBA00023239"/>
    </source>
</evidence>
<dbReference type="CDD" id="cd06839">
    <property type="entry name" value="PLPDE_III_Btrk_like"/>
    <property type="match status" value="1"/>
</dbReference>
<keyword evidence="4 9" id="KW-0456">Lyase</keyword>
<keyword evidence="2" id="KW-0210">Decarboxylase</keyword>
<feature type="modified residue" description="N6-(pyridoxal phosphate)lysine" evidence="5">
    <location>
        <position position="52"/>
    </location>
</feature>
<dbReference type="Gene3D" id="3.20.20.10">
    <property type="entry name" value="Alanine racemase"/>
    <property type="match status" value="1"/>
</dbReference>
<evidence type="ECO:0000313" key="9">
    <source>
        <dbReference type="EMBL" id="MBB5874095.1"/>
    </source>
</evidence>
<gene>
    <name evidence="9" type="ORF">F4553_007529</name>
</gene>
<protein>
    <submittedName>
        <fullName evidence="9">Diaminopimelate decarboxylase</fullName>
        <ecNumber evidence="9">4.1.1.20</ecNumber>
    </submittedName>
</protein>
<evidence type="ECO:0000256" key="1">
    <source>
        <dbReference type="ARBA" id="ARBA00001933"/>
    </source>
</evidence>
<comment type="caution">
    <text evidence="9">The sequence shown here is derived from an EMBL/GenBank/DDBJ whole genome shotgun (WGS) entry which is preliminary data.</text>
</comment>
<dbReference type="PANTHER" id="PTHR43727:SF2">
    <property type="entry name" value="GROUP IV DECARBOXYLASE"/>
    <property type="match status" value="1"/>
</dbReference>
<dbReference type="InterPro" id="IPR000183">
    <property type="entry name" value="Orn/DAP/Arg_de-COase"/>
</dbReference>
<evidence type="ECO:0000259" key="7">
    <source>
        <dbReference type="Pfam" id="PF00278"/>
    </source>
</evidence>
<comment type="cofactor">
    <cofactor evidence="1 5">
        <name>pyridoxal 5'-phosphate</name>
        <dbReference type="ChEBI" id="CHEBI:597326"/>
    </cofactor>
</comment>
<keyword evidence="3 5" id="KW-0663">Pyridoxal phosphate</keyword>
<dbReference type="Proteomes" id="UP000587527">
    <property type="component" value="Unassembled WGS sequence"/>
</dbReference>
<dbReference type="EC" id="4.1.1.20" evidence="9"/>
<dbReference type="SUPFAM" id="SSF51419">
    <property type="entry name" value="PLP-binding barrel"/>
    <property type="match status" value="1"/>
</dbReference>
<feature type="domain" description="Orn/DAP/Arg decarboxylase 2 C-terminal" evidence="7">
    <location>
        <begin position="24"/>
        <end position="372"/>
    </location>
</feature>
<dbReference type="Pfam" id="PF02784">
    <property type="entry name" value="Orn_Arg_deC_N"/>
    <property type="match status" value="1"/>
</dbReference>
<dbReference type="SUPFAM" id="SSF50621">
    <property type="entry name" value="Alanine racemase C-terminal domain-like"/>
    <property type="match status" value="1"/>
</dbReference>
<dbReference type="AlphaFoldDB" id="A0A841C2F0"/>
<dbReference type="PROSITE" id="PS00879">
    <property type="entry name" value="ODR_DC_2_2"/>
    <property type="match status" value="1"/>
</dbReference>
<dbReference type="InterPro" id="IPR022644">
    <property type="entry name" value="De-COase2_N"/>
</dbReference>
<evidence type="ECO:0000256" key="2">
    <source>
        <dbReference type="ARBA" id="ARBA00022793"/>
    </source>
</evidence>
<dbReference type="EMBL" id="JACHMN010000003">
    <property type="protein sequence ID" value="MBB5874095.1"/>
    <property type="molecule type" value="Genomic_DNA"/>
</dbReference>
<organism evidence="9 10">
    <name type="scientific">Allocatelliglobosispora scoriae</name>
    <dbReference type="NCBI Taxonomy" id="643052"/>
    <lineage>
        <taxon>Bacteria</taxon>
        <taxon>Bacillati</taxon>
        <taxon>Actinomycetota</taxon>
        <taxon>Actinomycetes</taxon>
        <taxon>Micromonosporales</taxon>
        <taxon>Micromonosporaceae</taxon>
        <taxon>Allocatelliglobosispora</taxon>
    </lineage>
</organism>
<feature type="active site" description="Proton donor" evidence="5">
    <location>
        <position position="345"/>
    </location>
</feature>
<dbReference type="InterPro" id="IPR029066">
    <property type="entry name" value="PLP-binding_barrel"/>
</dbReference>
<dbReference type="Gene3D" id="2.40.37.10">
    <property type="entry name" value="Lyase, Ornithine Decarboxylase, Chain A, domain 1"/>
    <property type="match status" value="1"/>
</dbReference>
<comment type="similarity">
    <text evidence="6">Belongs to the Orn/Lys/Arg decarboxylase class-II family.</text>
</comment>
<sequence length="420" mass="45462">MSELTIQGIGITALAQTYGTPLFVYDGDVLRRQFQQLRDVLDTRVEMFYSLKANPNVSICALLHSLGARAEVSSIVELMTARRAGVDPENIIFLGPGKSDEELAACLDEGIFAIVCESFEELGRIDELAAERGLTAPVALRVNPSFTTTGAGLTMSGKPRQFGIDGDQLLAATDLVARHPHVRFLGVQVYLGTRILKESDIVDNTARILELAQELSDRLGIALDLVDVGGGLGVAYFAKETDLDHEVLAAGLNPLFAAFADAHPGTRLAMELGRYLAAHSGTYVARVRYVKTSMGEKYAVTDGGTNHHMAAVGIGSFVKRNFPMALLNRIDEDADETWQVCGPLCTPNDQLGKDVPLPAVRPGDLFGVLRSGAYGPTASPGLFLSHGYPAEVLVDEGVDHLVRERDRPADLMRPQRLYKE</sequence>
<dbReference type="RefSeq" id="WP_184845922.1">
    <property type="nucleotide sequence ID" value="NZ_JACHMN010000003.1"/>
</dbReference>
<dbReference type="FunFam" id="3.20.20.10:FF:000003">
    <property type="entry name" value="Diaminopimelate decarboxylase"/>
    <property type="match status" value="1"/>
</dbReference>
<dbReference type="InterPro" id="IPR022657">
    <property type="entry name" value="De-COase2_CS"/>
</dbReference>
<feature type="domain" description="Orn/DAP/Arg decarboxylase 2 N-terminal" evidence="8">
    <location>
        <begin position="30"/>
        <end position="278"/>
    </location>
</feature>
<dbReference type="Pfam" id="PF00278">
    <property type="entry name" value="Orn_DAP_Arg_deC"/>
    <property type="match status" value="1"/>
</dbReference>
<dbReference type="GO" id="GO:0009089">
    <property type="term" value="P:lysine biosynthetic process via diaminopimelate"/>
    <property type="evidence" value="ECO:0007669"/>
    <property type="project" value="TreeGrafter"/>
</dbReference>
<dbReference type="PRINTS" id="PR01179">
    <property type="entry name" value="ODADCRBXLASE"/>
</dbReference>
<dbReference type="GO" id="GO:0008836">
    <property type="term" value="F:diaminopimelate decarboxylase activity"/>
    <property type="evidence" value="ECO:0007669"/>
    <property type="project" value="UniProtKB-EC"/>
</dbReference>
<dbReference type="PANTHER" id="PTHR43727">
    <property type="entry name" value="DIAMINOPIMELATE DECARBOXYLASE"/>
    <property type="match status" value="1"/>
</dbReference>
<dbReference type="InterPro" id="IPR009006">
    <property type="entry name" value="Ala_racemase/Decarboxylase_C"/>
</dbReference>
<proteinExistence type="inferred from homology"/>
<name>A0A841C2F0_9ACTN</name>
<reference evidence="9 10" key="1">
    <citation type="submission" date="2020-08" db="EMBL/GenBank/DDBJ databases">
        <title>Sequencing the genomes of 1000 actinobacteria strains.</title>
        <authorList>
            <person name="Klenk H.-P."/>
        </authorList>
    </citation>
    <scope>NUCLEOTIDE SEQUENCE [LARGE SCALE GENOMIC DNA]</scope>
    <source>
        <strain evidence="9 10">DSM 45362</strain>
    </source>
</reference>
<keyword evidence="10" id="KW-1185">Reference proteome</keyword>